<dbReference type="AlphaFoldDB" id="A0A183HM58"/>
<evidence type="ECO:0000313" key="6">
    <source>
        <dbReference type="EMBL" id="VDO56310.1"/>
    </source>
</evidence>
<protein>
    <recommendedName>
        <fullName evidence="5">V-type proton ATPase subunit C</fullName>
    </recommendedName>
</protein>
<keyword evidence="2 5" id="KW-0813">Transport</keyword>
<dbReference type="PANTHER" id="PTHR10137:SF0">
    <property type="entry name" value="V-TYPE PROTON ATPASE SUBUNIT C"/>
    <property type="match status" value="1"/>
</dbReference>
<reference evidence="8" key="1">
    <citation type="submission" date="2016-06" db="UniProtKB">
        <authorList>
            <consortium name="WormBaseParasite"/>
        </authorList>
    </citation>
    <scope>IDENTIFICATION</scope>
</reference>
<dbReference type="EMBL" id="UZAJ01009812">
    <property type="protein sequence ID" value="VDO56310.1"/>
    <property type="molecule type" value="Genomic_DNA"/>
</dbReference>
<dbReference type="Pfam" id="PF03223">
    <property type="entry name" value="V-ATPase_C"/>
    <property type="match status" value="1"/>
</dbReference>
<dbReference type="SUPFAM" id="SSF118203">
    <property type="entry name" value="Vacuolar ATP synthase subunit C"/>
    <property type="match status" value="1"/>
</dbReference>
<dbReference type="CDD" id="cd14785">
    <property type="entry name" value="V-ATPase_C"/>
    <property type="match status" value="1"/>
</dbReference>
<evidence type="ECO:0000256" key="1">
    <source>
        <dbReference type="ARBA" id="ARBA00006138"/>
    </source>
</evidence>
<keyword evidence="7" id="KW-1185">Reference proteome</keyword>
<evidence type="ECO:0000313" key="8">
    <source>
        <dbReference type="WBParaSite" id="OFLC_0000856901-mRNA-1"/>
    </source>
</evidence>
<dbReference type="STRING" id="387005.A0A183HM58"/>
<comment type="similarity">
    <text evidence="1 5">Belongs to the V-ATPase C subunit family.</text>
</comment>
<dbReference type="InterPro" id="IPR004907">
    <property type="entry name" value="ATPase_V1-cplx_csu"/>
</dbReference>
<dbReference type="Proteomes" id="UP000267606">
    <property type="component" value="Unassembled WGS sequence"/>
</dbReference>
<dbReference type="InterPro" id="IPR036132">
    <property type="entry name" value="Vac_ATP_synth_c_sf"/>
</dbReference>
<dbReference type="GO" id="GO:0046961">
    <property type="term" value="F:proton-transporting ATPase activity, rotational mechanism"/>
    <property type="evidence" value="ECO:0007669"/>
    <property type="project" value="InterPro"/>
</dbReference>
<evidence type="ECO:0000256" key="4">
    <source>
        <dbReference type="ARBA" id="ARBA00023065"/>
    </source>
</evidence>
<dbReference type="Gene3D" id="3.30.70.100">
    <property type="match status" value="1"/>
</dbReference>
<evidence type="ECO:0000256" key="2">
    <source>
        <dbReference type="ARBA" id="ARBA00022448"/>
    </source>
</evidence>
<dbReference type="PANTHER" id="PTHR10137">
    <property type="entry name" value="V-TYPE PROTON ATPASE SUBUNIT C"/>
    <property type="match status" value="1"/>
</dbReference>
<reference evidence="6 7" key="2">
    <citation type="submission" date="2018-11" db="EMBL/GenBank/DDBJ databases">
        <authorList>
            <consortium name="Pathogen Informatics"/>
        </authorList>
    </citation>
    <scope>NUCLEOTIDE SEQUENCE [LARGE SCALE GENOMIC DNA]</scope>
</reference>
<dbReference type="Gene3D" id="3.30.70.1180">
    <property type="entry name" value="Vacuolar atp synthase subunit c, domain 1"/>
    <property type="match status" value="1"/>
</dbReference>
<dbReference type="WBParaSite" id="OFLC_0000856901-mRNA-1">
    <property type="protein sequence ID" value="OFLC_0000856901-mRNA-1"/>
    <property type="gene ID" value="OFLC_0000856901"/>
</dbReference>
<name>A0A183HM58_9BILA</name>
<dbReference type="GO" id="GO:0000221">
    <property type="term" value="C:vacuolar proton-transporting V-type ATPase, V1 domain"/>
    <property type="evidence" value="ECO:0007669"/>
    <property type="project" value="TreeGrafter"/>
</dbReference>
<accession>A0A183HM58</accession>
<gene>
    <name evidence="6" type="ORF">OFLC_LOCUS8568</name>
</gene>
<evidence type="ECO:0000256" key="5">
    <source>
        <dbReference type="RuleBase" id="RU364010"/>
    </source>
</evidence>
<sequence length="370" mass="44026">MFIISAPIDECLETSWLKLKVIAYDFASFSTISLPNFCPTSKADLHELAKDLLHMDHCVENLFRSLLFTFEDVLEQEGVDLLEYLIVQKRSYGENITDFAWNKNKYSPYLLLFDLCHIFYNHFHELDQQMRHNIAMYKENLKIAKEYIGAEESLVTQNLAYVVREETIIDTEYIQIVFVAVPYELTNTWLEVYETIHDSVVACSSCFITEDNDYKLYSVVIVREDFVEFRENCAKLGFIARRYRSDPNDYARKLHEQRKLEEATRYQNVLLIQWLKVIADELFDLLIHIKIFRAYIASSIRYDEMEYQIIMFYPRKNLSQELQSELKKFYDKQHETNATNESNSERKLKKAPTYLLPYLIYKVNLAFPEY</sequence>
<comment type="function">
    <text evidence="5">Subunit of the V1 complex of vacuolar(H+)-ATPase (V-ATPase), a multisubunit enzyme composed of a peripheral complex (V1) that hydrolyzes ATP and a membrane integral complex (V0) that translocates protons. V-ATPase is responsible for acidifying and maintaining the pH of intracellular compartments and in some cell types, is targeted to the plasma membrane, where it is responsible for acidifying the extracellular environment. Subunit C is necessary for the assembly of the catalytic sector of the enzyme and is likely to have a specific function in its catalytic activity.</text>
</comment>
<dbReference type="Gene3D" id="1.20.1460.10">
    <property type="entry name" value="subunit c (vma5p) of the yeast v-atpase, domain 2"/>
    <property type="match status" value="1"/>
</dbReference>
<evidence type="ECO:0000313" key="7">
    <source>
        <dbReference type="Proteomes" id="UP000267606"/>
    </source>
</evidence>
<organism evidence="8">
    <name type="scientific">Onchocerca flexuosa</name>
    <dbReference type="NCBI Taxonomy" id="387005"/>
    <lineage>
        <taxon>Eukaryota</taxon>
        <taxon>Metazoa</taxon>
        <taxon>Ecdysozoa</taxon>
        <taxon>Nematoda</taxon>
        <taxon>Chromadorea</taxon>
        <taxon>Rhabditida</taxon>
        <taxon>Spirurina</taxon>
        <taxon>Spiruromorpha</taxon>
        <taxon>Filarioidea</taxon>
        <taxon>Onchocercidae</taxon>
        <taxon>Onchocerca</taxon>
    </lineage>
</organism>
<evidence type="ECO:0000256" key="3">
    <source>
        <dbReference type="ARBA" id="ARBA00022781"/>
    </source>
</evidence>
<comment type="subunit">
    <text evidence="5">V-ATPase is a heteromultimeric enzyme made up of two complexes: the ATP-hydrolytic V1 complex and the proton translocation V0 complex. The V1 complex consists of three catalytic AB heterodimers that form a heterohexamer, three peripheral stalks each consisting of EG heterodimers, one central rotor including subunits D and F, and the regulatory subunits C and H. The proton translocation complex V0 consists of the proton transport subunit a, a ring of proteolipid subunits c9c'', rotary subunit d, subunits e and f, and two accessory subunits.</text>
</comment>
<proteinExistence type="inferred from homology"/>
<keyword evidence="3 5" id="KW-0375">Hydrogen ion transport</keyword>
<keyword evidence="4 5" id="KW-0406">Ion transport</keyword>